<accession>A0AAN9ISR0</accession>
<dbReference type="EMBL" id="JAYKXN010000005">
    <property type="protein sequence ID" value="KAK7285324.1"/>
    <property type="molecule type" value="Genomic_DNA"/>
</dbReference>
<organism evidence="5 6">
    <name type="scientific">Clitoria ternatea</name>
    <name type="common">Butterfly pea</name>
    <dbReference type="NCBI Taxonomy" id="43366"/>
    <lineage>
        <taxon>Eukaryota</taxon>
        <taxon>Viridiplantae</taxon>
        <taxon>Streptophyta</taxon>
        <taxon>Embryophyta</taxon>
        <taxon>Tracheophyta</taxon>
        <taxon>Spermatophyta</taxon>
        <taxon>Magnoliopsida</taxon>
        <taxon>eudicotyledons</taxon>
        <taxon>Gunneridae</taxon>
        <taxon>Pentapetalae</taxon>
        <taxon>rosids</taxon>
        <taxon>fabids</taxon>
        <taxon>Fabales</taxon>
        <taxon>Fabaceae</taxon>
        <taxon>Papilionoideae</taxon>
        <taxon>50 kb inversion clade</taxon>
        <taxon>NPAAA clade</taxon>
        <taxon>indigoferoid/millettioid clade</taxon>
        <taxon>Phaseoleae</taxon>
        <taxon>Clitoria</taxon>
    </lineage>
</organism>
<dbReference type="GO" id="GO:0003700">
    <property type="term" value="F:DNA-binding transcription factor activity"/>
    <property type="evidence" value="ECO:0007669"/>
    <property type="project" value="InterPro"/>
</dbReference>
<feature type="region of interest" description="Disordered" evidence="4">
    <location>
        <begin position="87"/>
        <end position="127"/>
    </location>
</feature>
<evidence type="ECO:0000256" key="3">
    <source>
        <dbReference type="ARBA" id="ARBA00023242"/>
    </source>
</evidence>
<dbReference type="InterPro" id="IPR043452">
    <property type="entry name" value="BZIP46-like"/>
</dbReference>
<comment type="subcellular location">
    <subcellularLocation>
        <location evidence="1">Nucleus</location>
    </subcellularLocation>
</comment>
<dbReference type="GO" id="GO:0003677">
    <property type="term" value="F:DNA binding"/>
    <property type="evidence" value="ECO:0007669"/>
    <property type="project" value="UniProtKB-KW"/>
</dbReference>
<sequence length="127" mass="13794">MGSQGNGQQQSHLQHSSLSRKGSWYSLTLNEVNSELGDLGKPLGSMNLDELLQNVWTAEASKSVVIGMDSENNVAQSTARIEELLLEDQNVSDPDQNGDVNTTLNSNSCRMPNRLPLAPPGSSSYKY</sequence>
<dbReference type="GO" id="GO:0005634">
    <property type="term" value="C:nucleus"/>
    <property type="evidence" value="ECO:0007669"/>
    <property type="project" value="UniProtKB-SubCell"/>
</dbReference>
<proteinExistence type="predicted"/>
<reference evidence="5 6" key="1">
    <citation type="submission" date="2024-01" db="EMBL/GenBank/DDBJ databases">
        <title>The genomes of 5 underutilized Papilionoideae crops provide insights into root nodulation and disease resistance.</title>
        <authorList>
            <person name="Yuan L."/>
        </authorList>
    </citation>
    <scope>NUCLEOTIDE SEQUENCE [LARGE SCALE GENOMIC DNA]</scope>
    <source>
        <strain evidence="5">LY-2023</strain>
        <tissue evidence="5">Leaf</tissue>
    </source>
</reference>
<keyword evidence="2" id="KW-0238">DNA-binding</keyword>
<evidence type="ECO:0000256" key="4">
    <source>
        <dbReference type="SAM" id="MobiDB-lite"/>
    </source>
</evidence>
<evidence type="ECO:0000313" key="5">
    <source>
        <dbReference type="EMBL" id="KAK7285324.1"/>
    </source>
</evidence>
<keyword evidence="6" id="KW-1185">Reference proteome</keyword>
<dbReference type="Proteomes" id="UP001359559">
    <property type="component" value="Unassembled WGS sequence"/>
</dbReference>
<protein>
    <submittedName>
        <fullName evidence="5">Uncharacterized protein</fullName>
    </submittedName>
</protein>
<evidence type="ECO:0000313" key="6">
    <source>
        <dbReference type="Proteomes" id="UP001359559"/>
    </source>
</evidence>
<dbReference type="GO" id="GO:0045893">
    <property type="term" value="P:positive regulation of DNA-templated transcription"/>
    <property type="evidence" value="ECO:0007669"/>
    <property type="project" value="InterPro"/>
</dbReference>
<evidence type="ECO:0000256" key="2">
    <source>
        <dbReference type="ARBA" id="ARBA00023125"/>
    </source>
</evidence>
<evidence type="ECO:0000256" key="1">
    <source>
        <dbReference type="ARBA" id="ARBA00004123"/>
    </source>
</evidence>
<comment type="caution">
    <text evidence="5">The sequence shown here is derived from an EMBL/GenBank/DDBJ whole genome shotgun (WGS) entry which is preliminary data.</text>
</comment>
<dbReference type="AlphaFoldDB" id="A0AAN9ISR0"/>
<feature type="compositionally biased region" description="Polar residues" evidence="4">
    <location>
        <begin position="89"/>
        <end position="110"/>
    </location>
</feature>
<dbReference type="PANTHER" id="PTHR22952">
    <property type="entry name" value="CAMP-RESPONSE ELEMENT BINDING PROTEIN-RELATED"/>
    <property type="match status" value="1"/>
</dbReference>
<gene>
    <name evidence="5" type="ORF">RJT34_20092</name>
</gene>
<name>A0AAN9ISR0_CLITE</name>
<dbReference type="PANTHER" id="PTHR22952:SF390">
    <property type="entry name" value="ABSCISIC ACID-INSENSITIVE 5-LIKE PROTEIN 2"/>
    <property type="match status" value="1"/>
</dbReference>
<keyword evidence="3" id="KW-0539">Nucleus</keyword>